<dbReference type="GO" id="GO:0004359">
    <property type="term" value="F:glutaminase activity"/>
    <property type="evidence" value="ECO:0007669"/>
    <property type="project" value="InterPro"/>
</dbReference>
<keyword evidence="3" id="KW-1185">Reference proteome</keyword>
<dbReference type="GO" id="GO:0005737">
    <property type="term" value="C:cytoplasm"/>
    <property type="evidence" value="ECO:0007669"/>
    <property type="project" value="InterPro"/>
</dbReference>
<dbReference type="OrthoDB" id="2020662at2759"/>
<dbReference type="InterPro" id="IPR014729">
    <property type="entry name" value="Rossmann-like_a/b/a_fold"/>
</dbReference>
<dbReference type="InterPro" id="IPR003694">
    <property type="entry name" value="NAD_synthase"/>
</dbReference>
<organism evidence="2 3">
    <name type="scientific">Suillus plorans</name>
    <dbReference type="NCBI Taxonomy" id="116603"/>
    <lineage>
        <taxon>Eukaryota</taxon>
        <taxon>Fungi</taxon>
        <taxon>Dikarya</taxon>
        <taxon>Basidiomycota</taxon>
        <taxon>Agaricomycotina</taxon>
        <taxon>Agaricomycetes</taxon>
        <taxon>Agaricomycetidae</taxon>
        <taxon>Boletales</taxon>
        <taxon>Suillineae</taxon>
        <taxon>Suillaceae</taxon>
        <taxon>Suillus</taxon>
    </lineage>
</organism>
<keyword evidence="1" id="KW-0436">Ligase</keyword>
<evidence type="ECO:0000313" key="2">
    <source>
        <dbReference type="EMBL" id="KAG1792264.1"/>
    </source>
</evidence>
<protein>
    <submittedName>
        <fullName evidence="2">Uncharacterized protein</fullName>
    </submittedName>
</protein>
<dbReference type="RefSeq" id="XP_041158901.1">
    <property type="nucleotide sequence ID" value="XM_041305142.1"/>
</dbReference>
<proteinExistence type="predicted"/>
<dbReference type="Gene3D" id="3.40.50.620">
    <property type="entry name" value="HUPs"/>
    <property type="match status" value="1"/>
</dbReference>
<comment type="caution">
    <text evidence="2">The sequence shown here is derived from an EMBL/GenBank/DDBJ whole genome shotgun (WGS) entry which is preliminary data.</text>
</comment>
<gene>
    <name evidence="2" type="ORF">HD556DRAFT_1432643</name>
</gene>
<evidence type="ECO:0000256" key="1">
    <source>
        <dbReference type="ARBA" id="ARBA00022598"/>
    </source>
</evidence>
<dbReference type="AlphaFoldDB" id="A0A9P7AMG7"/>
<sequence>MGMAYDELSVFSRFRKVEKCGPYGMFTKLVHEWGLFLSPVQIVEKVEHFFFEYARNCHKMTTLTPAYHAVVCYAQNSTSQFKKIDEVAAVLPDRSNSAADKTKTD</sequence>
<dbReference type="GO" id="GO:0009435">
    <property type="term" value="P:NAD+ biosynthetic process"/>
    <property type="evidence" value="ECO:0007669"/>
    <property type="project" value="InterPro"/>
</dbReference>
<dbReference type="PANTHER" id="PTHR23090:SF9">
    <property type="entry name" value="GLUTAMINE-DEPENDENT NAD(+) SYNTHETASE"/>
    <property type="match status" value="1"/>
</dbReference>
<dbReference type="GO" id="GO:0003952">
    <property type="term" value="F:NAD+ synthase (glutamine-hydrolyzing) activity"/>
    <property type="evidence" value="ECO:0007669"/>
    <property type="project" value="InterPro"/>
</dbReference>
<dbReference type="EMBL" id="JABBWE010000037">
    <property type="protein sequence ID" value="KAG1792264.1"/>
    <property type="molecule type" value="Genomic_DNA"/>
</dbReference>
<dbReference type="PANTHER" id="PTHR23090">
    <property type="entry name" value="NH 3 /GLUTAMINE-DEPENDENT NAD + SYNTHETASE"/>
    <property type="match status" value="1"/>
</dbReference>
<accession>A0A9P7AMG7</accession>
<reference evidence="2" key="1">
    <citation type="journal article" date="2020" name="New Phytol.">
        <title>Comparative genomics reveals dynamic genome evolution in host specialist ectomycorrhizal fungi.</title>
        <authorList>
            <person name="Lofgren L.A."/>
            <person name="Nguyen N.H."/>
            <person name="Vilgalys R."/>
            <person name="Ruytinx J."/>
            <person name="Liao H.L."/>
            <person name="Branco S."/>
            <person name="Kuo A."/>
            <person name="LaButti K."/>
            <person name="Lipzen A."/>
            <person name="Andreopoulos W."/>
            <person name="Pangilinan J."/>
            <person name="Riley R."/>
            <person name="Hundley H."/>
            <person name="Na H."/>
            <person name="Barry K."/>
            <person name="Grigoriev I.V."/>
            <person name="Stajich J.E."/>
            <person name="Kennedy P.G."/>
        </authorList>
    </citation>
    <scope>NUCLEOTIDE SEQUENCE</scope>
    <source>
        <strain evidence="2">S12</strain>
    </source>
</reference>
<dbReference type="Proteomes" id="UP000719766">
    <property type="component" value="Unassembled WGS sequence"/>
</dbReference>
<name>A0A9P7AMG7_9AGAM</name>
<evidence type="ECO:0000313" key="3">
    <source>
        <dbReference type="Proteomes" id="UP000719766"/>
    </source>
</evidence>
<dbReference type="GeneID" id="64598906"/>